<accession>A0A645C7F9</accession>
<dbReference type="EMBL" id="VSSQ01025484">
    <property type="protein sequence ID" value="MPM73632.1"/>
    <property type="molecule type" value="Genomic_DNA"/>
</dbReference>
<evidence type="ECO:0000313" key="1">
    <source>
        <dbReference type="EMBL" id="MPM73632.1"/>
    </source>
</evidence>
<reference evidence="1" key="1">
    <citation type="submission" date="2019-08" db="EMBL/GenBank/DDBJ databases">
        <authorList>
            <person name="Kucharzyk K."/>
            <person name="Murdoch R.W."/>
            <person name="Higgins S."/>
            <person name="Loffler F."/>
        </authorList>
    </citation>
    <scope>NUCLEOTIDE SEQUENCE</scope>
</reference>
<protein>
    <submittedName>
        <fullName evidence="1">Uncharacterized protein</fullName>
    </submittedName>
</protein>
<proteinExistence type="predicted"/>
<dbReference type="AlphaFoldDB" id="A0A645C7F9"/>
<sequence>MEKETDFGDRKGEIVKGRILLKPMLTVKQGELVYRDMEF</sequence>
<comment type="caution">
    <text evidence="1">The sequence shown here is derived from an EMBL/GenBank/DDBJ whole genome shotgun (WGS) entry which is preliminary data.</text>
</comment>
<organism evidence="1">
    <name type="scientific">bioreactor metagenome</name>
    <dbReference type="NCBI Taxonomy" id="1076179"/>
    <lineage>
        <taxon>unclassified sequences</taxon>
        <taxon>metagenomes</taxon>
        <taxon>ecological metagenomes</taxon>
    </lineage>
</organism>
<gene>
    <name evidence="1" type="ORF">SDC9_120614</name>
</gene>
<name>A0A645C7F9_9ZZZZ</name>